<name>A0AC34QXN7_9BILA</name>
<dbReference type="Proteomes" id="UP000887576">
    <property type="component" value="Unplaced"/>
</dbReference>
<evidence type="ECO:0000313" key="1">
    <source>
        <dbReference type="Proteomes" id="UP000887576"/>
    </source>
</evidence>
<dbReference type="WBParaSite" id="JU765_v2.g20284.t1">
    <property type="protein sequence ID" value="JU765_v2.g20284.t1"/>
    <property type="gene ID" value="JU765_v2.g20284"/>
</dbReference>
<sequence>MSTSITSMFSRGTADDQELLTDSGSTTGQLPSNKNRKSGGWFSFGDDANVCGLSRIQRIVLFFLLAAMAAFCFASAMMLLPVLIVASRKFAMLNTLGSLFFLCSFAFLWGPLPYFYFLFSENRRIVTGAYVLSVFTTLYTSIWVCFILFYQR</sequence>
<reference evidence="2" key="1">
    <citation type="submission" date="2025-08" db="UniProtKB">
        <authorList>
            <consortium name="WormBaseParasite"/>
        </authorList>
    </citation>
    <scope>IDENTIFICATION</scope>
</reference>
<evidence type="ECO:0000313" key="2">
    <source>
        <dbReference type="WBParaSite" id="JU765_v2.g20284.t1"/>
    </source>
</evidence>
<proteinExistence type="predicted"/>
<protein>
    <submittedName>
        <fullName evidence="2">Vesicle transport protein</fullName>
    </submittedName>
</protein>
<organism evidence="1 2">
    <name type="scientific">Panagrolaimus sp. JU765</name>
    <dbReference type="NCBI Taxonomy" id="591449"/>
    <lineage>
        <taxon>Eukaryota</taxon>
        <taxon>Metazoa</taxon>
        <taxon>Ecdysozoa</taxon>
        <taxon>Nematoda</taxon>
        <taxon>Chromadorea</taxon>
        <taxon>Rhabditida</taxon>
        <taxon>Tylenchina</taxon>
        <taxon>Panagrolaimomorpha</taxon>
        <taxon>Panagrolaimoidea</taxon>
        <taxon>Panagrolaimidae</taxon>
        <taxon>Panagrolaimus</taxon>
    </lineage>
</organism>
<accession>A0AC34QXN7</accession>